<dbReference type="Gene3D" id="3.55.50.10">
    <property type="entry name" value="Baseplate protein-like domains"/>
    <property type="match status" value="1"/>
</dbReference>
<evidence type="ECO:0000313" key="7">
    <source>
        <dbReference type="EMBL" id="SMF50888.1"/>
    </source>
</evidence>
<dbReference type="NCBIfam" id="TIGR03361">
    <property type="entry name" value="VI_Rhs_Vgr"/>
    <property type="match status" value="1"/>
</dbReference>
<comment type="similarity">
    <text evidence="2">Belongs to the VgrG protein family.</text>
</comment>
<organism evidence="7 8">
    <name type="scientific">Azospirillum oryzae</name>
    <dbReference type="NCBI Taxonomy" id="286727"/>
    <lineage>
        <taxon>Bacteria</taxon>
        <taxon>Pseudomonadati</taxon>
        <taxon>Pseudomonadota</taxon>
        <taxon>Alphaproteobacteria</taxon>
        <taxon>Rhodospirillales</taxon>
        <taxon>Azospirillaceae</taxon>
        <taxon>Azospirillum</taxon>
    </lineage>
</organism>
<dbReference type="Gene3D" id="2.30.110.50">
    <property type="match status" value="1"/>
</dbReference>
<dbReference type="Gene3D" id="4.10.220.110">
    <property type="match status" value="1"/>
</dbReference>
<dbReference type="InterPro" id="IPR037026">
    <property type="entry name" value="Vgr_OB-fold_dom_sf"/>
</dbReference>
<feature type="region of interest" description="Disordered" evidence="4">
    <location>
        <begin position="624"/>
        <end position="668"/>
    </location>
</feature>
<dbReference type="SUPFAM" id="SSF69349">
    <property type="entry name" value="Phage fibre proteins"/>
    <property type="match status" value="1"/>
</dbReference>
<accession>A0A1X7FFP3</accession>
<dbReference type="GO" id="GO:0005576">
    <property type="term" value="C:extracellular region"/>
    <property type="evidence" value="ECO:0007669"/>
    <property type="project" value="UniProtKB-SubCell"/>
</dbReference>
<dbReference type="OrthoDB" id="9762420at2"/>
<gene>
    <name evidence="7" type="ORF">SAMN02982917_2660</name>
</gene>
<proteinExistence type="inferred from homology"/>
<evidence type="ECO:0000259" key="5">
    <source>
        <dbReference type="Pfam" id="PF04717"/>
    </source>
</evidence>
<comment type="subcellular location">
    <subcellularLocation>
        <location evidence="1">Secreted</location>
    </subcellularLocation>
</comment>
<evidence type="ECO:0000256" key="2">
    <source>
        <dbReference type="ARBA" id="ARBA00005558"/>
    </source>
</evidence>
<dbReference type="Pfam" id="PF22178">
    <property type="entry name" value="Gp5_trimer_C"/>
    <property type="match status" value="1"/>
</dbReference>
<dbReference type="SUPFAM" id="SSF69279">
    <property type="entry name" value="Phage tail proteins"/>
    <property type="match status" value="2"/>
</dbReference>
<dbReference type="NCBIfam" id="TIGR01646">
    <property type="entry name" value="vgr_GE"/>
    <property type="match status" value="1"/>
</dbReference>
<keyword evidence="3" id="KW-0964">Secreted</keyword>
<dbReference type="PANTHER" id="PTHR32305">
    <property type="match status" value="1"/>
</dbReference>
<dbReference type="AlphaFoldDB" id="A0A1X7FFP3"/>
<feature type="domain" description="Gp5/Type VI secretion system Vgr C-terminal trimerisation" evidence="6">
    <location>
        <begin position="475"/>
        <end position="581"/>
    </location>
</feature>
<dbReference type="Pfam" id="PF05954">
    <property type="entry name" value="Phage_GPD"/>
    <property type="match status" value="1"/>
</dbReference>
<feature type="compositionally biased region" description="Low complexity" evidence="4">
    <location>
        <begin position="646"/>
        <end position="657"/>
    </location>
</feature>
<dbReference type="PANTHER" id="PTHR32305:SF15">
    <property type="entry name" value="PROTEIN RHSA-RELATED"/>
    <property type="match status" value="1"/>
</dbReference>
<dbReference type="InterPro" id="IPR050708">
    <property type="entry name" value="T6SS_VgrG/RHS"/>
</dbReference>
<dbReference type="InterPro" id="IPR017847">
    <property type="entry name" value="T6SS_RhsGE_Vgr_subset"/>
</dbReference>
<dbReference type="InterPro" id="IPR006533">
    <property type="entry name" value="T6SS_Vgr_RhsGE"/>
</dbReference>
<dbReference type="InterPro" id="IPR054030">
    <property type="entry name" value="Gp5_Vgr_C"/>
</dbReference>
<protein>
    <submittedName>
        <fullName evidence="7">Type VI secretion system secreted protein VgrG</fullName>
    </submittedName>
</protein>
<sequence>MQFVQDDRLLSLETPAGPDVLLVERVRGRESLSSPFLYRIDALGPIEPLAPEVIVGNSVNIGFRQLDGERHYVNGIARSLGVGVPVGRDQRYYTIEVVPWLSLLSYTSDCRIFHSLGSGGPMAVPKIVETIFHEFGFSNFEFRSLTGSYQPREYCVQYNETYFGFVSRLLEEEGIYYYFAHERNRHKLILSDSAAGYAKLSPATLRFNPSGQYADQIERWERVYSIASGRWATKDYDFQAPRTPLDSDEASVAKVPVSTKYELFEYPGRFATRDAGSTLARRRMETEERGLEGVRGVGACRTLHPGMTFALTDHPTASENNQPVVVSELEFDACNEGFLPGDKRKASYGNSFHALPAKSVVRPERRTPKPSVRGIQTAFVVGPAGEEIYTDKFGRIMVQFHWDRRGRSDEKSSCWIRVAQSWAGHQWGMQTVPRVGMEVLVDFVDGDPDRPMVIGVVNNADALPTYALPEHKTRSGIKTRSSPGGRGFNEIRFEDKAGKEQVFLHAQRDYDLRIGHDSRTSVASGQHVNVAGGLWEWVGKNHHATVDGDHVESIGGGVSRSIGVDLHDKVGTNYAVHAGTNLCLEAGASLTLKVGGSFITLNAAGISMNGTMVLINSGGAANGLSAAPAKPDKPSPADKDKGGSIKAPPKAKLPRAAQSHSPKAAAQAMVMRNAAASNTPLCEICQK</sequence>
<evidence type="ECO:0000256" key="4">
    <source>
        <dbReference type="SAM" id="MobiDB-lite"/>
    </source>
</evidence>
<dbReference type="STRING" id="286727.SAMN02982917_2660"/>
<evidence type="ECO:0000256" key="1">
    <source>
        <dbReference type="ARBA" id="ARBA00004613"/>
    </source>
</evidence>
<evidence type="ECO:0000313" key="8">
    <source>
        <dbReference type="Proteomes" id="UP000192936"/>
    </source>
</evidence>
<reference evidence="7 8" key="1">
    <citation type="submission" date="2017-04" db="EMBL/GenBank/DDBJ databases">
        <authorList>
            <person name="Afonso C.L."/>
            <person name="Miller P.J."/>
            <person name="Scott M.A."/>
            <person name="Spackman E."/>
            <person name="Goraichik I."/>
            <person name="Dimitrov K.M."/>
            <person name="Suarez D.L."/>
            <person name="Swayne D.E."/>
        </authorList>
    </citation>
    <scope>NUCLEOTIDE SEQUENCE [LARGE SCALE GENOMIC DNA]</scope>
    <source>
        <strain evidence="7 8">A2P</strain>
    </source>
</reference>
<dbReference type="Gene3D" id="2.40.50.230">
    <property type="entry name" value="Gp5 N-terminal domain"/>
    <property type="match status" value="1"/>
</dbReference>
<dbReference type="Pfam" id="PF04717">
    <property type="entry name" value="Phage_base_V"/>
    <property type="match status" value="1"/>
</dbReference>
<feature type="compositionally biased region" description="Basic and acidic residues" evidence="4">
    <location>
        <begin position="630"/>
        <end position="643"/>
    </location>
</feature>
<dbReference type="RefSeq" id="WP_085086002.1">
    <property type="nucleotide sequence ID" value="NZ_FXAK01000005.1"/>
</dbReference>
<feature type="domain" description="Gp5/Type VI secretion system Vgr protein OB-fold" evidence="5">
    <location>
        <begin position="391"/>
        <end position="456"/>
    </location>
</feature>
<evidence type="ECO:0000256" key="3">
    <source>
        <dbReference type="ARBA" id="ARBA00022525"/>
    </source>
</evidence>
<dbReference type="SUPFAM" id="SSF69255">
    <property type="entry name" value="gp5 N-terminal domain-like"/>
    <property type="match status" value="1"/>
</dbReference>
<dbReference type="InterPro" id="IPR006531">
    <property type="entry name" value="Gp5/Vgr_OB"/>
</dbReference>
<evidence type="ECO:0000259" key="6">
    <source>
        <dbReference type="Pfam" id="PF22178"/>
    </source>
</evidence>
<name>A0A1X7FFP3_9PROT</name>
<dbReference type="Proteomes" id="UP000192936">
    <property type="component" value="Unassembled WGS sequence"/>
</dbReference>
<dbReference type="EMBL" id="FXAK01000005">
    <property type="protein sequence ID" value="SMF50888.1"/>
    <property type="molecule type" value="Genomic_DNA"/>
</dbReference>